<keyword evidence="3" id="KW-1185">Reference proteome</keyword>
<evidence type="ECO:0000313" key="2">
    <source>
        <dbReference type="EMBL" id="KAK7067494.1"/>
    </source>
</evidence>
<feature type="compositionally biased region" description="Polar residues" evidence="1">
    <location>
        <begin position="235"/>
        <end position="252"/>
    </location>
</feature>
<feature type="compositionally biased region" description="Basic and acidic residues" evidence="1">
    <location>
        <begin position="674"/>
        <end position="683"/>
    </location>
</feature>
<evidence type="ECO:0000313" key="3">
    <source>
        <dbReference type="Proteomes" id="UP001381693"/>
    </source>
</evidence>
<gene>
    <name evidence="2" type="ORF">SK128_012058</name>
</gene>
<feature type="compositionally biased region" description="Basic residues" evidence="1">
    <location>
        <begin position="177"/>
        <end position="186"/>
    </location>
</feature>
<name>A0AAN8ZXY3_HALRR</name>
<protein>
    <submittedName>
        <fullName evidence="2">Uncharacterized protein</fullName>
    </submittedName>
</protein>
<feature type="compositionally biased region" description="Basic and acidic residues" evidence="1">
    <location>
        <begin position="391"/>
        <end position="400"/>
    </location>
</feature>
<feature type="region of interest" description="Disordered" evidence="1">
    <location>
        <begin position="555"/>
        <end position="580"/>
    </location>
</feature>
<organism evidence="2 3">
    <name type="scientific">Halocaridina rubra</name>
    <name type="common">Hawaiian red shrimp</name>
    <dbReference type="NCBI Taxonomy" id="373956"/>
    <lineage>
        <taxon>Eukaryota</taxon>
        <taxon>Metazoa</taxon>
        <taxon>Ecdysozoa</taxon>
        <taxon>Arthropoda</taxon>
        <taxon>Crustacea</taxon>
        <taxon>Multicrustacea</taxon>
        <taxon>Malacostraca</taxon>
        <taxon>Eumalacostraca</taxon>
        <taxon>Eucarida</taxon>
        <taxon>Decapoda</taxon>
        <taxon>Pleocyemata</taxon>
        <taxon>Caridea</taxon>
        <taxon>Atyoidea</taxon>
        <taxon>Atyidae</taxon>
        <taxon>Halocaridina</taxon>
    </lineage>
</organism>
<dbReference type="AlphaFoldDB" id="A0AAN8ZXY3"/>
<feature type="region of interest" description="Disordered" evidence="1">
    <location>
        <begin position="674"/>
        <end position="700"/>
    </location>
</feature>
<feature type="compositionally biased region" description="Polar residues" evidence="1">
    <location>
        <begin position="164"/>
        <end position="176"/>
    </location>
</feature>
<feature type="compositionally biased region" description="Basic and acidic residues" evidence="1">
    <location>
        <begin position="293"/>
        <end position="309"/>
    </location>
</feature>
<feature type="region of interest" description="Disordered" evidence="1">
    <location>
        <begin position="116"/>
        <end position="193"/>
    </location>
</feature>
<dbReference type="EMBL" id="JAXCGZ010018194">
    <property type="protein sequence ID" value="KAK7067494.1"/>
    <property type="molecule type" value="Genomic_DNA"/>
</dbReference>
<reference evidence="2 3" key="1">
    <citation type="submission" date="2023-11" db="EMBL/GenBank/DDBJ databases">
        <title>Halocaridina rubra genome assembly.</title>
        <authorList>
            <person name="Smith C."/>
        </authorList>
    </citation>
    <scope>NUCLEOTIDE SEQUENCE [LARGE SCALE GENOMIC DNA]</scope>
    <source>
        <strain evidence="2">EP-1</strain>
        <tissue evidence="2">Whole</tissue>
    </source>
</reference>
<comment type="caution">
    <text evidence="2">The sequence shown here is derived from an EMBL/GenBank/DDBJ whole genome shotgun (WGS) entry which is preliminary data.</text>
</comment>
<feature type="compositionally biased region" description="Basic and acidic residues" evidence="1">
    <location>
        <begin position="148"/>
        <end position="161"/>
    </location>
</feature>
<feature type="region of interest" description="Disordered" evidence="1">
    <location>
        <begin position="377"/>
        <end position="507"/>
    </location>
</feature>
<feature type="region of interest" description="Disordered" evidence="1">
    <location>
        <begin position="224"/>
        <end position="330"/>
    </location>
</feature>
<feature type="compositionally biased region" description="Polar residues" evidence="1">
    <location>
        <begin position="720"/>
        <end position="729"/>
    </location>
</feature>
<feature type="region of interest" description="Disordered" evidence="1">
    <location>
        <begin position="716"/>
        <end position="736"/>
    </location>
</feature>
<feature type="compositionally biased region" description="Acidic residues" evidence="1">
    <location>
        <begin position="684"/>
        <end position="693"/>
    </location>
</feature>
<evidence type="ECO:0000256" key="1">
    <source>
        <dbReference type="SAM" id="MobiDB-lite"/>
    </source>
</evidence>
<accession>A0AAN8ZXY3</accession>
<sequence length="756" mass="86982">MSLTSPITHNIENTTKYREYDLPLPGDRCVSEEDASVIRSIRLFHQQRNHSLTDSERLNPLADTLLHHITNKLAIHRLSLEDNSAISEAGSASAVRGTATAKPLYLCQEPYAQSGSKADEELSYRTKHHRRPVTWCPQSTPPEFSFNHLHDPPTTTDDHHNRQPAHSSVTHQATSKKSARSSKNSHSRPISEIGPYCSQRLQAQGLAEWLFFARLDRTNKSLSQLPTTMELKPSPQVNGNSDVNGNHTSEVSPQEPKVSAKFSVDKEQQQKQEDSQYGEGDALSPPPPPRPRTPIDERDPVQVYAERRYLSYFQAPPQGRRQLPKDPEVESDLTLQQIEAQKRYNNYFLGPPRASIPTENNDDKVVEPDEVQLAAQRRYESYFHPGPPRPTRTEEEKTPEPDAEQIEAERRYLSYFSAGPPRVRRPSSQTEHSPEPDTEQVEAEKRYMNYFKPGPPRPPPVEKQHTPEPDSEQLAAEQRYLAYFRPGPKRPRPTSNIERPSEPDADQIEAERRYLSYFNAGPPRRTRPHSAYENVFEPDEHQMEAERRYLSYFKGAPKARHGKEEEEEDKSTGKLRVPPTRAMLEAEERFLNYFKPIPCGAPKTLIDPPVDEKEKYRQMLMKEYWEAMETRLDRKEKKVVKVSRPKREYIREKTPPTQRELVVEEFLQRVKDRKKEKDIHFGDTDDEEEEEEKEKEKKAKVEIETKEDVTRRLDARLSGVSLTPSTEPTTPVIEGGGDVAKRIQEDLELFVSSEGE</sequence>
<dbReference type="Proteomes" id="UP001381693">
    <property type="component" value="Unassembled WGS sequence"/>
</dbReference>
<proteinExistence type="predicted"/>
<feature type="compositionally biased region" description="Basic and acidic residues" evidence="1">
    <location>
        <begin position="263"/>
        <end position="274"/>
    </location>
</feature>